<feature type="transmembrane region" description="Helical" evidence="8">
    <location>
        <begin position="404"/>
        <end position="428"/>
    </location>
</feature>
<feature type="transmembrane region" description="Helical" evidence="8">
    <location>
        <begin position="212"/>
        <end position="228"/>
    </location>
</feature>
<feature type="transmembrane region" description="Helical" evidence="8">
    <location>
        <begin position="240"/>
        <end position="257"/>
    </location>
</feature>
<organism evidence="10 11">
    <name type="scientific">Clostridium aciditolerans</name>
    <dbReference type="NCBI Taxonomy" id="339861"/>
    <lineage>
        <taxon>Bacteria</taxon>
        <taxon>Bacillati</taxon>
        <taxon>Bacillota</taxon>
        <taxon>Clostridia</taxon>
        <taxon>Eubacteriales</taxon>
        <taxon>Clostridiaceae</taxon>
        <taxon>Clostridium</taxon>
    </lineage>
</organism>
<dbReference type="EMBL" id="JAEEGB010000007">
    <property type="protein sequence ID" value="MBI6872615.1"/>
    <property type="molecule type" value="Genomic_DNA"/>
</dbReference>
<dbReference type="InterPro" id="IPR020846">
    <property type="entry name" value="MFS_dom"/>
</dbReference>
<feature type="domain" description="Major facilitator superfamily (MFS) profile" evidence="9">
    <location>
        <begin position="22"/>
        <end position="479"/>
    </location>
</feature>
<evidence type="ECO:0000256" key="6">
    <source>
        <dbReference type="ARBA" id="ARBA00022989"/>
    </source>
</evidence>
<gene>
    <name evidence="10" type="ORF">I6U51_07805</name>
</gene>
<feature type="transmembrane region" description="Helical" evidence="8">
    <location>
        <begin position="60"/>
        <end position="79"/>
    </location>
</feature>
<dbReference type="GO" id="GO:0005886">
    <property type="term" value="C:plasma membrane"/>
    <property type="evidence" value="ECO:0007669"/>
    <property type="project" value="UniProtKB-SubCell"/>
</dbReference>
<keyword evidence="4" id="KW-1003">Cell membrane</keyword>
<evidence type="ECO:0000256" key="4">
    <source>
        <dbReference type="ARBA" id="ARBA00022475"/>
    </source>
</evidence>
<protein>
    <submittedName>
        <fullName evidence="10">MFS transporter</fullName>
    </submittedName>
</protein>
<feature type="transmembrane region" description="Helical" evidence="8">
    <location>
        <begin position="91"/>
        <end position="111"/>
    </location>
</feature>
<dbReference type="InterPro" id="IPR004638">
    <property type="entry name" value="EmrB-like"/>
</dbReference>
<feature type="transmembrane region" description="Helical" evidence="8">
    <location>
        <begin position="278"/>
        <end position="300"/>
    </location>
</feature>
<dbReference type="CDD" id="cd17321">
    <property type="entry name" value="MFS_MMR_MDR_like"/>
    <property type="match status" value="1"/>
</dbReference>
<evidence type="ECO:0000256" key="5">
    <source>
        <dbReference type="ARBA" id="ARBA00022692"/>
    </source>
</evidence>
<keyword evidence="11" id="KW-1185">Reference proteome</keyword>
<feature type="transmembrane region" description="Helical" evidence="8">
    <location>
        <begin position="171"/>
        <end position="191"/>
    </location>
</feature>
<name>A0A934HQS8_9CLOT</name>
<evidence type="ECO:0000256" key="2">
    <source>
        <dbReference type="ARBA" id="ARBA00008537"/>
    </source>
</evidence>
<dbReference type="Gene3D" id="1.20.1250.20">
    <property type="entry name" value="MFS general substrate transporter like domains"/>
    <property type="match status" value="1"/>
</dbReference>
<feature type="transmembrane region" description="Helical" evidence="8">
    <location>
        <begin position="312"/>
        <end position="334"/>
    </location>
</feature>
<comment type="caution">
    <text evidence="10">The sequence shown here is derived from an EMBL/GenBank/DDBJ whole genome shotgun (WGS) entry which is preliminary data.</text>
</comment>
<evidence type="ECO:0000256" key="3">
    <source>
        <dbReference type="ARBA" id="ARBA00022448"/>
    </source>
</evidence>
<dbReference type="PRINTS" id="PR01036">
    <property type="entry name" value="TCRTETB"/>
</dbReference>
<dbReference type="Pfam" id="PF07690">
    <property type="entry name" value="MFS_1"/>
    <property type="match status" value="2"/>
</dbReference>
<feature type="transmembrane region" description="Helical" evidence="8">
    <location>
        <begin position="341"/>
        <end position="360"/>
    </location>
</feature>
<dbReference type="InterPro" id="IPR011701">
    <property type="entry name" value="MFS"/>
</dbReference>
<dbReference type="Gene3D" id="1.20.1720.10">
    <property type="entry name" value="Multidrug resistance protein D"/>
    <property type="match status" value="1"/>
</dbReference>
<dbReference type="InterPro" id="IPR036259">
    <property type="entry name" value="MFS_trans_sf"/>
</dbReference>
<feature type="transmembrane region" description="Helical" evidence="8">
    <location>
        <begin position="146"/>
        <end position="165"/>
    </location>
</feature>
<dbReference type="PANTHER" id="PTHR42718:SF9">
    <property type="entry name" value="MAJOR FACILITATOR SUPERFAMILY MULTIDRUG TRANSPORTER MFSC"/>
    <property type="match status" value="1"/>
</dbReference>
<evidence type="ECO:0000313" key="11">
    <source>
        <dbReference type="Proteomes" id="UP000622687"/>
    </source>
</evidence>
<evidence type="ECO:0000256" key="1">
    <source>
        <dbReference type="ARBA" id="ARBA00004651"/>
    </source>
</evidence>
<evidence type="ECO:0000259" key="9">
    <source>
        <dbReference type="PROSITE" id="PS50850"/>
    </source>
</evidence>
<accession>A0A934HQS8</accession>
<keyword evidence="5 8" id="KW-0812">Transmembrane</keyword>
<evidence type="ECO:0000313" key="10">
    <source>
        <dbReference type="EMBL" id="MBI6872615.1"/>
    </source>
</evidence>
<feature type="transmembrane region" description="Helical" evidence="8">
    <location>
        <begin position="117"/>
        <end position="139"/>
    </location>
</feature>
<sequence length="484" mass="53130">MIKEKISIEDEKEKIYKRRWIILAVVLMGTLMATLDSSIVNVALPDMSSKLSVGLGEIQWVVTSYLIVVSAFVLIFGRVADIIGKSKVYQYGFLIFTIGSLLCGLSGTVRFLIFSRIIQAIGAAMTMSSNQGIIAATFPPNERGRALGLSATTVAVGTMLGPPVGGIMVELFNWQSIFLINIPIGIIGYLAGRKILPIEKKTQGPIYFDLKGSIIFIIFVVSLFWAMLSGESLGWKNYKIIISFIISAIALVSFYFVEKKLEQPMLDFKMFHNKLFNLSIFCAFVSFVAIFCNNIIHPFYLEYIMNISPGKAGILMMIFPISAGTIAPISGYLSDKIGSELLTVFGLFATTVGLLLVGFLNTTSTYFDIVIRVAVLGLGNGLFQSPNNSIVMSLVPRDKLGIAGSVNALVRNMGMVFGIAFSVALLYNRMSAKIGYNVTSFVPGRHDVFIYAMNIVYIAAASICAIGMILTIIRMIKRRRINNK</sequence>
<keyword evidence="3" id="KW-0813">Transport</keyword>
<feature type="transmembrane region" description="Helical" evidence="8">
    <location>
        <begin position="448"/>
        <end position="473"/>
    </location>
</feature>
<evidence type="ECO:0000256" key="7">
    <source>
        <dbReference type="ARBA" id="ARBA00023136"/>
    </source>
</evidence>
<comment type="subcellular location">
    <subcellularLocation>
        <location evidence="1">Cell membrane</location>
        <topology evidence="1">Multi-pass membrane protein</topology>
    </subcellularLocation>
</comment>
<dbReference type="FunFam" id="1.20.1720.10:FF:000021">
    <property type="entry name" value="Drug resistance transporter, EmrB/QacA subfamily"/>
    <property type="match status" value="1"/>
</dbReference>
<proteinExistence type="inferred from homology"/>
<dbReference type="NCBIfam" id="TIGR00711">
    <property type="entry name" value="efflux_EmrB"/>
    <property type="match status" value="1"/>
</dbReference>
<keyword evidence="7 8" id="KW-0472">Membrane</keyword>
<dbReference type="PROSITE" id="PS50850">
    <property type="entry name" value="MFS"/>
    <property type="match status" value="1"/>
</dbReference>
<comment type="similarity">
    <text evidence="2">Belongs to the major facilitator superfamily. EmrB family.</text>
</comment>
<keyword evidence="6 8" id="KW-1133">Transmembrane helix</keyword>
<reference evidence="10" key="1">
    <citation type="submission" date="2020-12" db="EMBL/GenBank/DDBJ databases">
        <title>Clostridium thailandense sp. nov., a novel acetogenic bacterium isolated from peat land soil in Thailand.</title>
        <authorList>
            <person name="Chaikitkaew S."/>
            <person name="Birkeland N.K."/>
        </authorList>
    </citation>
    <scope>NUCLEOTIDE SEQUENCE</scope>
    <source>
        <strain evidence="10">DSM 17425</strain>
    </source>
</reference>
<dbReference type="PANTHER" id="PTHR42718">
    <property type="entry name" value="MAJOR FACILITATOR SUPERFAMILY MULTIDRUG TRANSPORTER MFSC"/>
    <property type="match status" value="1"/>
</dbReference>
<dbReference type="GO" id="GO:0022857">
    <property type="term" value="F:transmembrane transporter activity"/>
    <property type="evidence" value="ECO:0007669"/>
    <property type="project" value="InterPro"/>
</dbReference>
<dbReference type="AlphaFoldDB" id="A0A934HQS8"/>
<evidence type="ECO:0000256" key="8">
    <source>
        <dbReference type="SAM" id="Phobius"/>
    </source>
</evidence>
<dbReference type="RefSeq" id="WP_211142113.1">
    <property type="nucleotide sequence ID" value="NZ_JAEEGB010000007.1"/>
</dbReference>
<dbReference type="Proteomes" id="UP000622687">
    <property type="component" value="Unassembled WGS sequence"/>
</dbReference>
<feature type="transmembrane region" description="Helical" evidence="8">
    <location>
        <begin position="20"/>
        <end position="40"/>
    </location>
</feature>
<dbReference type="SUPFAM" id="SSF103473">
    <property type="entry name" value="MFS general substrate transporter"/>
    <property type="match status" value="1"/>
</dbReference>